<accession>A0ACB9PQ48</accession>
<gene>
    <name evidence="1" type="ORF">L6164_010451</name>
</gene>
<dbReference type="Proteomes" id="UP000828941">
    <property type="component" value="Chromosome 4"/>
</dbReference>
<protein>
    <submittedName>
        <fullName evidence="1">Uncharacterized protein</fullName>
    </submittedName>
</protein>
<organism evidence="1 2">
    <name type="scientific">Bauhinia variegata</name>
    <name type="common">Purple orchid tree</name>
    <name type="synonym">Phanera variegata</name>
    <dbReference type="NCBI Taxonomy" id="167791"/>
    <lineage>
        <taxon>Eukaryota</taxon>
        <taxon>Viridiplantae</taxon>
        <taxon>Streptophyta</taxon>
        <taxon>Embryophyta</taxon>
        <taxon>Tracheophyta</taxon>
        <taxon>Spermatophyta</taxon>
        <taxon>Magnoliopsida</taxon>
        <taxon>eudicotyledons</taxon>
        <taxon>Gunneridae</taxon>
        <taxon>Pentapetalae</taxon>
        <taxon>rosids</taxon>
        <taxon>fabids</taxon>
        <taxon>Fabales</taxon>
        <taxon>Fabaceae</taxon>
        <taxon>Cercidoideae</taxon>
        <taxon>Cercideae</taxon>
        <taxon>Bauhiniinae</taxon>
        <taxon>Bauhinia</taxon>
    </lineage>
</organism>
<evidence type="ECO:0000313" key="1">
    <source>
        <dbReference type="EMBL" id="KAI4349909.1"/>
    </source>
</evidence>
<proteinExistence type="predicted"/>
<name>A0ACB9PQ48_BAUVA</name>
<keyword evidence="2" id="KW-1185">Reference proteome</keyword>
<dbReference type="EMBL" id="CM039429">
    <property type="protein sequence ID" value="KAI4349909.1"/>
    <property type="molecule type" value="Genomic_DNA"/>
</dbReference>
<reference evidence="1 2" key="1">
    <citation type="journal article" date="2022" name="DNA Res.">
        <title>Chromosomal-level genome assembly of the orchid tree Bauhinia variegata (Leguminosae; Cercidoideae) supports the allotetraploid origin hypothesis of Bauhinia.</title>
        <authorList>
            <person name="Zhong Y."/>
            <person name="Chen Y."/>
            <person name="Zheng D."/>
            <person name="Pang J."/>
            <person name="Liu Y."/>
            <person name="Luo S."/>
            <person name="Meng S."/>
            <person name="Qian L."/>
            <person name="Wei D."/>
            <person name="Dai S."/>
            <person name="Zhou R."/>
        </authorList>
    </citation>
    <scope>NUCLEOTIDE SEQUENCE [LARGE SCALE GENOMIC DNA]</scope>
    <source>
        <strain evidence="1">BV-YZ2020</strain>
    </source>
</reference>
<comment type="caution">
    <text evidence="1">The sequence shown here is derived from an EMBL/GenBank/DDBJ whole genome shotgun (WGS) entry which is preliminary data.</text>
</comment>
<sequence>MQKQVRNSHEYEGARTAEALAEFVNKEGGTNVKIASIPSSVVVLYPDNFDEVVLDETKDVLVEFYAPWCGHCKALAPVRILPFCTLSLLSPTYEKVATAFKLEENVVIANVDADQHKDLAEK</sequence>
<evidence type="ECO:0000313" key="2">
    <source>
        <dbReference type="Proteomes" id="UP000828941"/>
    </source>
</evidence>